<dbReference type="EMBL" id="PHFD01000401">
    <property type="protein sequence ID" value="PKH44933.1"/>
    <property type="molecule type" value="Genomic_DNA"/>
</dbReference>
<gene>
    <name evidence="1" type="ORF">CVH13_01683</name>
</gene>
<organism evidence="1 2">
    <name type="scientific">Dehalococcoides mccartyi</name>
    <dbReference type="NCBI Taxonomy" id="61435"/>
    <lineage>
        <taxon>Bacteria</taxon>
        <taxon>Bacillati</taxon>
        <taxon>Chloroflexota</taxon>
        <taxon>Dehalococcoidia</taxon>
        <taxon>Dehalococcoidales</taxon>
        <taxon>Dehalococcoidaceae</taxon>
        <taxon>Dehalococcoides</taxon>
    </lineage>
</organism>
<evidence type="ECO:0000313" key="2">
    <source>
        <dbReference type="Proteomes" id="UP000233649"/>
    </source>
</evidence>
<dbReference type="Proteomes" id="UP000233649">
    <property type="component" value="Unassembled WGS sequence"/>
</dbReference>
<reference evidence="1 2" key="1">
    <citation type="journal article" date="2017" name="FEMS Microbiol. Ecol.">
        <title>Reconstructed genomes of novel Dehalococcoides mccartyi strains from 1,2,3,4-tetrachlorodibenzo-p-dioxin-dechlorinating enrichment cultures reveal divergent reductive dehalogenase gene profiles.</title>
        <authorList>
            <person name="Dam H.T."/>
            <person name="Vollmers J."/>
            <person name="Kaster A.K."/>
            <person name="Haggblom M.M."/>
        </authorList>
    </citation>
    <scope>NUCLEOTIDE SEQUENCE [LARGE SCALE GENOMIC DNA]</scope>
    <source>
        <strain evidence="1 2">H1-3-2.001</strain>
    </source>
</reference>
<dbReference type="AlphaFoldDB" id="A0A2J1DS39"/>
<accession>A0A2J1DS39</accession>
<protein>
    <submittedName>
        <fullName evidence="1">Uncharacterized protein</fullName>
    </submittedName>
</protein>
<evidence type="ECO:0000313" key="1">
    <source>
        <dbReference type="EMBL" id="PKH44933.1"/>
    </source>
</evidence>
<sequence length="68" mass="7373">MRESQSGIAPGGVSPLYLSLNAAAEDLNATQGPIALIIFSDFMQNEEITLQAVENLKNQYSGRICIYP</sequence>
<proteinExistence type="predicted"/>
<feature type="non-terminal residue" evidence="1">
    <location>
        <position position="68"/>
    </location>
</feature>
<comment type="caution">
    <text evidence="1">The sequence shown here is derived from an EMBL/GenBank/DDBJ whole genome shotgun (WGS) entry which is preliminary data.</text>
</comment>
<name>A0A2J1DS39_9CHLR</name>